<accession>A0A811V6B8</accession>
<dbReference type="GO" id="GO:0007165">
    <property type="term" value="P:signal transduction"/>
    <property type="evidence" value="ECO:0007669"/>
    <property type="project" value="TreeGrafter"/>
</dbReference>
<name>A0A811V6B8_CERCA</name>
<proteinExistence type="inferred from homology"/>
<dbReference type="AlphaFoldDB" id="A0A811V6B8"/>
<feature type="transmembrane region" description="Helical" evidence="6">
    <location>
        <begin position="273"/>
        <end position="295"/>
    </location>
</feature>
<comment type="similarity">
    <text evidence="2">Belongs to the PA-phosphatase related phosphoesterase family.</text>
</comment>
<dbReference type="SUPFAM" id="SSF48317">
    <property type="entry name" value="Acid phosphatase/Vanadium-dependent haloperoxidase"/>
    <property type="match status" value="1"/>
</dbReference>
<feature type="transmembrane region" description="Helical" evidence="6">
    <location>
        <begin position="89"/>
        <end position="113"/>
    </location>
</feature>
<comment type="caution">
    <text evidence="8">The sequence shown here is derived from an EMBL/GenBank/DDBJ whole genome shotgun (WGS) entry which is preliminary data.</text>
</comment>
<dbReference type="GO" id="GO:0046839">
    <property type="term" value="P:phospholipid dephosphorylation"/>
    <property type="evidence" value="ECO:0007669"/>
    <property type="project" value="TreeGrafter"/>
</dbReference>
<evidence type="ECO:0000256" key="1">
    <source>
        <dbReference type="ARBA" id="ARBA00004141"/>
    </source>
</evidence>
<dbReference type="Gene3D" id="1.20.144.10">
    <property type="entry name" value="Phosphatidic acid phosphatase type 2/haloperoxidase"/>
    <property type="match status" value="1"/>
</dbReference>
<evidence type="ECO:0000259" key="7">
    <source>
        <dbReference type="SMART" id="SM00014"/>
    </source>
</evidence>
<feature type="domain" description="Phosphatidic acid phosphatase type 2/haloperoxidase" evidence="7">
    <location>
        <begin position="142"/>
        <end position="292"/>
    </location>
</feature>
<feature type="transmembrane region" description="Helical" evidence="6">
    <location>
        <begin position="48"/>
        <end position="69"/>
    </location>
</feature>
<dbReference type="SMART" id="SM00014">
    <property type="entry name" value="acidPPc"/>
    <property type="match status" value="1"/>
</dbReference>
<keyword evidence="5 6" id="KW-0472">Membrane</keyword>
<evidence type="ECO:0000313" key="9">
    <source>
        <dbReference type="Proteomes" id="UP000606786"/>
    </source>
</evidence>
<dbReference type="GO" id="GO:0006644">
    <property type="term" value="P:phospholipid metabolic process"/>
    <property type="evidence" value="ECO:0007669"/>
    <property type="project" value="InterPro"/>
</dbReference>
<dbReference type="PANTHER" id="PTHR10165:SF197">
    <property type="entry name" value="FI04477P-RELATED"/>
    <property type="match status" value="1"/>
</dbReference>
<dbReference type="InterPro" id="IPR043216">
    <property type="entry name" value="PAP-like"/>
</dbReference>
<dbReference type="InterPro" id="IPR000326">
    <property type="entry name" value="PAP2/HPO"/>
</dbReference>
<feature type="transmembrane region" description="Helical" evidence="6">
    <location>
        <begin position="134"/>
        <end position="153"/>
    </location>
</feature>
<keyword evidence="4 6" id="KW-1133">Transmembrane helix</keyword>
<dbReference type="OrthoDB" id="8907274at2759"/>
<comment type="subcellular location">
    <subcellularLocation>
        <location evidence="1">Membrane</location>
        <topology evidence="1">Multi-pass membrane protein</topology>
    </subcellularLocation>
</comment>
<evidence type="ECO:0000256" key="5">
    <source>
        <dbReference type="ARBA" id="ARBA00023136"/>
    </source>
</evidence>
<organism evidence="8 9">
    <name type="scientific">Ceratitis capitata</name>
    <name type="common">Mediterranean fruit fly</name>
    <name type="synonym">Tephritis capitata</name>
    <dbReference type="NCBI Taxonomy" id="7213"/>
    <lineage>
        <taxon>Eukaryota</taxon>
        <taxon>Metazoa</taxon>
        <taxon>Ecdysozoa</taxon>
        <taxon>Arthropoda</taxon>
        <taxon>Hexapoda</taxon>
        <taxon>Insecta</taxon>
        <taxon>Pterygota</taxon>
        <taxon>Neoptera</taxon>
        <taxon>Endopterygota</taxon>
        <taxon>Diptera</taxon>
        <taxon>Brachycera</taxon>
        <taxon>Muscomorpha</taxon>
        <taxon>Tephritoidea</taxon>
        <taxon>Tephritidae</taxon>
        <taxon>Ceratitis</taxon>
        <taxon>Ceratitis</taxon>
    </lineage>
</organism>
<dbReference type="EMBL" id="CAJHJT010000034">
    <property type="protein sequence ID" value="CAD7005366.1"/>
    <property type="molecule type" value="Genomic_DNA"/>
</dbReference>
<keyword evidence="9" id="KW-1185">Reference proteome</keyword>
<feature type="transmembrane region" description="Helical" evidence="6">
    <location>
        <begin position="216"/>
        <end position="234"/>
    </location>
</feature>
<evidence type="ECO:0000256" key="6">
    <source>
        <dbReference type="SAM" id="Phobius"/>
    </source>
</evidence>
<dbReference type="CDD" id="cd03384">
    <property type="entry name" value="PAP2_wunen"/>
    <property type="match status" value="1"/>
</dbReference>
<feature type="transmembrane region" description="Helical" evidence="6">
    <location>
        <begin position="246"/>
        <end position="267"/>
    </location>
</feature>
<keyword evidence="3 6" id="KW-0812">Transmembrane</keyword>
<dbReference type="GO" id="GO:0008195">
    <property type="term" value="F:phosphatidate phosphatase activity"/>
    <property type="evidence" value="ECO:0007669"/>
    <property type="project" value="TreeGrafter"/>
</dbReference>
<dbReference type="Pfam" id="PF01569">
    <property type="entry name" value="PAP2"/>
    <property type="match status" value="1"/>
</dbReference>
<evidence type="ECO:0000256" key="3">
    <source>
        <dbReference type="ARBA" id="ARBA00022692"/>
    </source>
</evidence>
<evidence type="ECO:0000256" key="2">
    <source>
        <dbReference type="ARBA" id="ARBA00008816"/>
    </source>
</evidence>
<gene>
    <name evidence="8" type="ORF">CCAP1982_LOCUS13726</name>
</gene>
<dbReference type="InterPro" id="IPR036938">
    <property type="entry name" value="PAP2/HPO_sf"/>
</dbReference>
<dbReference type="PANTHER" id="PTHR10165">
    <property type="entry name" value="LIPID PHOSPHATE PHOSPHATASE"/>
    <property type="match status" value="1"/>
</dbReference>
<dbReference type="Proteomes" id="UP000606786">
    <property type="component" value="Unassembled WGS sequence"/>
</dbReference>
<dbReference type="GO" id="GO:0005886">
    <property type="term" value="C:plasma membrane"/>
    <property type="evidence" value="ECO:0007669"/>
    <property type="project" value="TreeGrafter"/>
</dbReference>
<sequence length="337" mass="38324">MAFQRYGRVQFVKLPLQASLRCKIDSAMRDNRDTVDSRYLFFRTLIDVILVIALLISIALFEFVLVLPAQRGFFCSDDTLYYPVRPDVVSAKTLVSIVLLIAMSILFVVELKIHRSQSRSQRNPSRFSSKVPSFISDFLEHFMFFLFGLLLTVNATEVGKFTIGRLRPHFMDLCQPQMLDGSTCKSPENHLRYVEQYMCTAEGFTVFDLISVRGSFPSIHSSVAFYALVYMSIYVQHKMTWKGSKLFRHVLQFILISLAWFLALLGLKTYTHHWSDVVCGSLLGVVIAVLTARYVTGDFGTHRVGSRTDFHGRDTSASLNECGAEVAVKHLNEENIN</sequence>
<protein>
    <submittedName>
        <fullName evidence="8">(Mediterranean fruit fly) hypothetical protein</fullName>
    </submittedName>
</protein>
<reference evidence="8" key="1">
    <citation type="submission" date="2020-11" db="EMBL/GenBank/DDBJ databases">
        <authorList>
            <person name="Whitehead M."/>
        </authorList>
    </citation>
    <scope>NUCLEOTIDE SEQUENCE</scope>
    <source>
        <strain evidence="8">EGII</strain>
    </source>
</reference>
<evidence type="ECO:0000313" key="8">
    <source>
        <dbReference type="EMBL" id="CAD7005366.1"/>
    </source>
</evidence>
<evidence type="ECO:0000256" key="4">
    <source>
        <dbReference type="ARBA" id="ARBA00022989"/>
    </source>
</evidence>